<dbReference type="PANTHER" id="PTHR43386:SF25">
    <property type="entry name" value="PEPTIDE ABC TRANSPORTER PERMEASE PROTEIN"/>
    <property type="match status" value="1"/>
</dbReference>
<evidence type="ECO:0000256" key="5">
    <source>
        <dbReference type="ARBA" id="ARBA00022989"/>
    </source>
</evidence>
<feature type="transmembrane region" description="Helical" evidence="7">
    <location>
        <begin position="152"/>
        <end position="178"/>
    </location>
</feature>
<evidence type="ECO:0000256" key="2">
    <source>
        <dbReference type="ARBA" id="ARBA00022448"/>
    </source>
</evidence>
<organism evidence="10 11">
    <name type="scientific">Rhizobium lusitanum</name>
    <dbReference type="NCBI Taxonomy" id="293958"/>
    <lineage>
        <taxon>Bacteria</taxon>
        <taxon>Pseudomonadati</taxon>
        <taxon>Pseudomonadota</taxon>
        <taxon>Alphaproteobacteria</taxon>
        <taxon>Hyphomicrobiales</taxon>
        <taxon>Rhizobiaceae</taxon>
        <taxon>Rhizobium/Agrobacterium group</taxon>
        <taxon>Rhizobium</taxon>
    </lineage>
</organism>
<keyword evidence="3" id="KW-1003">Cell membrane</keyword>
<comment type="subcellular location">
    <subcellularLocation>
        <location evidence="1 7">Cell membrane</location>
        <topology evidence="1 7">Multi-pass membrane protein</topology>
    </subcellularLocation>
</comment>
<evidence type="ECO:0000313" key="11">
    <source>
        <dbReference type="Proteomes" id="UP000565576"/>
    </source>
</evidence>
<evidence type="ECO:0000256" key="6">
    <source>
        <dbReference type="ARBA" id="ARBA00023136"/>
    </source>
</evidence>
<dbReference type="Pfam" id="PF12911">
    <property type="entry name" value="OppC_N"/>
    <property type="match status" value="1"/>
</dbReference>
<dbReference type="PROSITE" id="PS50928">
    <property type="entry name" value="ABC_TM1"/>
    <property type="match status" value="1"/>
</dbReference>
<evidence type="ECO:0000256" key="1">
    <source>
        <dbReference type="ARBA" id="ARBA00004651"/>
    </source>
</evidence>
<proteinExistence type="inferred from homology"/>
<feature type="transmembrane region" description="Helical" evidence="7">
    <location>
        <begin position="190"/>
        <end position="212"/>
    </location>
</feature>
<name>A0A7X0ITV3_9HYPH</name>
<gene>
    <name evidence="10" type="ORF">GGD46_004219</name>
</gene>
<dbReference type="SUPFAM" id="SSF161098">
    <property type="entry name" value="MetI-like"/>
    <property type="match status" value="1"/>
</dbReference>
<dbReference type="PANTHER" id="PTHR43386">
    <property type="entry name" value="OLIGOPEPTIDE TRANSPORT SYSTEM PERMEASE PROTEIN APPC"/>
    <property type="match status" value="1"/>
</dbReference>
<feature type="transmembrane region" description="Helical" evidence="7">
    <location>
        <begin position="224"/>
        <end position="243"/>
    </location>
</feature>
<evidence type="ECO:0000256" key="4">
    <source>
        <dbReference type="ARBA" id="ARBA00022692"/>
    </source>
</evidence>
<feature type="transmembrane region" description="Helical" evidence="7">
    <location>
        <begin position="330"/>
        <end position="350"/>
    </location>
</feature>
<keyword evidence="6 7" id="KW-0472">Membrane</keyword>
<protein>
    <submittedName>
        <fullName evidence="10">Peptide/nickel transport system permease protein</fullName>
    </submittedName>
</protein>
<accession>A0A7X0ITV3</accession>
<dbReference type="CDD" id="cd06261">
    <property type="entry name" value="TM_PBP2"/>
    <property type="match status" value="1"/>
</dbReference>
<evidence type="ECO:0000256" key="8">
    <source>
        <dbReference type="SAM" id="MobiDB-lite"/>
    </source>
</evidence>
<dbReference type="RefSeq" id="WP_246806404.1">
    <property type="nucleotide sequence ID" value="NZ_JACHBG010000010.1"/>
</dbReference>
<comment type="caution">
    <text evidence="10">The sequence shown here is derived from an EMBL/GenBank/DDBJ whole genome shotgun (WGS) entry which is preliminary data.</text>
</comment>
<evidence type="ECO:0000256" key="7">
    <source>
        <dbReference type="RuleBase" id="RU363032"/>
    </source>
</evidence>
<comment type="similarity">
    <text evidence="7">Belongs to the binding-protein-dependent transport system permease family.</text>
</comment>
<dbReference type="EMBL" id="JACHBG010000010">
    <property type="protein sequence ID" value="MBB6486920.1"/>
    <property type="molecule type" value="Genomic_DNA"/>
</dbReference>
<reference evidence="10 11" key="1">
    <citation type="submission" date="2020-08" db="EMBL/GenBank/DDBJ databases">
        <title>Genomic Encyclopedia of Type Strains, Phase IV (KMG-V): Genome sequencing to study the core and pangenomes of soil and plant-associated prokaryotes.</title>
        <authorList>
            <person name="Whitman W."/>
        </authorList>
    </citation>
    <scope>NUCLEOTIDE SEQUENCE [LARGE SCALE GENOMIC DNA]</scope>
    <source>
        <strain evidence="10 11">SEMIA 4060</strain>
    </source>
</reference>
<feature type="region of interest" description="Disordered" evidence="8">
    <location>
        <begin position="1"/>
        <end position="26"/>
    </location>
</feature>
<keyword evidence="5 7" id="KW-1133">Transmembrane helix</keyword>
<dbReference type="Proteomes" id="UP000565576">
    <property type="component" value="Unassembled WGS sequence"/>
</dbReference>
<evidence type="ECO:0000259" key="9">
    <source>
        <dbReference type="PROSITE" id="PS50928"/>
    </source>
</evidence>
<dbReference type="Pfam" id="PF00528">
    <property type="entry name" value="BPD_transp_1"/>
    <property type="match status" value="1"/>
</dbReference>
<feature type="transmembrane region" description="Helical" evidence="7">
    <location>
        <begin position="274"/>
        <end position="295"/>
    </location>
</feature>
<dbReference type="Gene3D" id="1.10.3720.10">
    <property type="entry name" value="MetI-like"/>
    <property type="match status" value="1"/>
</dbReference>
<dbReference type="InterPro" id="IPR025966">
    <property type="entry name" value="OppC_N"/>
</dbReference>
<keyword evidence="2 7" id="KW-0813">Transport</keyword>
<keyword evidence="4 7" id="KW-0812">Transmembrane</keyword>
<dbReference type="GO" id="GO:0055085">
    <property type="term" value="P:transmembrane transport"/>
    <property type="evidence" value="ECO:0007669"/>
    <property type="project" value="InterPro"/>
</dbReference>
<evidence type="ECO:0000313" key="10">
    <source>
        <dbReference type="EMBL" id="MBB6486920.1"/>
    </source>
</evidence>
<feature type="domain" description="ABC transmembrane type-1" evidence="9">
    <location>
        <begin position="148"/>
        <end position="350"/>
    </location>
</feature>
<dbReference type="InterPro" id="IPR050366">
    <property type="entry name" value="BP-dependent_transpt_permease"/>
</dbReference>
<evidence type="ECO:0000256" key="3">
    <source>
        <dbReference type="ARBA" id="ARBA00022475"/>
    </source>
</evidence>
<dbReference type="InterPro" id="IPR035906">
    <property type="entry name" value="MetI-like_sf"/>
</dbReference>
<sequence length="365" mass="38945">MLSSDPQQLDPPGPMAPIESATSQSARVNMAEHNEQLGAPTPGPWRQALTKLWRDRSAMMAALVLFVIILASLLAPAYAERIAGVDPFNSSLEAEVILDGQSVPVLGPSTEGLGIGVVPIGPTWRLNAYFLGADEQGRDVMARLLYGGRATLFIGSLSTAITLVLAAILGICAGFFGGWIDQLLSRVLDILWAFPIYLLAICLSIVLLTAHIEIGPLTIDSGSLVIPIVIIGIIYVPYVARPIRGQVLALRRSEFVMAAIGLGVPPLRILIRDILPNVVTTLIVFVPLMMALNIATETALSFLSLGVQPPGASWGTIIRDGQSLLYSRPWVSTAPGLVIIVTIVALNILGDGVRDAFDPRAKLRP</sequence>
<dbReference type="GO" id="GO:0005886">
    <property type="term" value="C:plasma membrane"/>
    <property type="evidence" value="ECO:0007669"/>
    <property type="project" value="UniProtKB-SubCell"/>
</dbReference>
<feature type="transmembrane region" description="Helical" evidence="7">
    <location>
        <begin position="58"/>
        <end position="79"/>
    </location>
</feature>
<dbReference type="InterPro" id="IPR000515">
    <property type="entry name" value="MetI-like"/>
</dbReference>
<dbReference type="AlphaFoldDB" id="A0A7X0ITV3"/>